<keyword evidence="5" id="KW-0998">Cell outer membrane</keyword>
<evidence type="ECO:0000256" key="5">
    <source>
        <dbReference type="ARBA" id="ARBA00023237"/>
    </source>
</evidence>
<dbReference type="PROSITE" id="PS51257">
    <property type="entry name" value="PROKAR_LIPOPROTEIN"/>
    <property type="match status" value="1"/>
</dbReference>
<dbReference type="Pfam" id="PF14322">
    <property type="entry name" value="SusD-like_3"/>
    <property type="match status" value="1"/>
</dbReference>
<reference evidence="9 10" key="1">
    <citation type="submission" date="2012-02" db="EMBL/GenBank/DDBJ databases">
        <title>The Genome Sequence of Bacteroides fragilis CL07T12C05.</title>
        <authorList>
            <consortium name="The Broad Institute Genome Sequencing Platform"/>
            <person name="Earl A."/>
            <person name="Ward D."/>
            <person name="Feldgarden M."/>
            <person name="Gevers D."/>
            <person name="Zitomersky N.L."/>
            <person name="Coyne M.J."/>
            <person name="Comstock L.E."/>
            <person name="Young S.K."/>
            <person name="Zeng Q."/>
            <person name="Gargeya S."/>
            <person name="Fitzgerald M."/>
            <person name="Haas B."/>
            <person name="Abouelleil A."/>
            <person name="Alvarado L."/>
            <person name="Arachchi H.M."/>
            <person name="Berlin A."/>
            <person name="Chapman S.B."/>
            <person name="Gearin G."/>
            <person name="Goldberg J."/>
            <person name="Griggs A."/>
            <person name="Gujja S."/>
            <person name="Hansen M."/>
            <person name="Heiman D."/>
            <person name="Howarth C."/>
            <person name="Larimer J."/>
            <person name="Lui A."/>
            <person name="MacDonald P.J.P."/>
            <person name="McCowen C."/>
            <person name="Montmayeur A."/>
            <person name="Murphy C."/>
            <person name="Neiman D."/>
            <person name="Pearson M."/>
            <person name="Priest M."/>
            <person name="Roberts A."/>
            <person name="Saif S."/>
            <person name="Shea T."/>
            <person name="Sisk P."/>
            <person name="Stolte C."/>
            <person name="Sykes S."/>
            <person name="Wortman J."/>
            <person name="Nusbaum C."/>
            <person name="Birren B."/>
        </authorList>
    </citation>
    <scope>NUCLEOTIDE SEQUENCE [LARGE SCALE GENOMIC DNA]</scope>
    <source>
        <strain evidence="9 10">CL07T12C05</strain>
    </source>
</reference>
<keyword evidence="4" id="KW-0472">Membrane</keyword>
<feature type="domain" description="RagB/SusD" evidence="7">
    <location>
        <begin position="267"/>
        <end position="533"/>
    </location>
</feature>
<evidence type="ECO:0000256" key="4">
    <source>
        <dbReference type="ARBA" id="ARBA00023136"/>
    </source>
</evidence>
<evidence type="ECO:0000256" key="2">
    <source>
        <dbReference type="ARBA" id="ARBA00006275"/>
    </source>
</evidence>
<organism evidence="9 10">
    <name type="scientific">Bacteroides fragilis CL07T12C05</name>
    <dbReference type="NCBI Taxonomy" id="997883"/>
    <lineage>
        <taxon>Bacteria</taxon>
        <taxon>Pseudomonadati</taxon>
        <taxon>Bacteroidota</taxon>
        <taxon>Bacteroidia</taxon>
        <taxon>Bacteroidales</taxon>
        <taxon>Bacteroidaceae</taxon>
        <taxon>Bacteroides</taxon>
    </lineage>
</organism>
<dbReference type="RefSeq" id="WP_005798049.1">
    <property type="nucleotide sequence ID" value="NZ_JH724216.1"/>
</dbReference>
<dbReference type="GO" id="GO:0009279">
    <property type="term" value="C:cell outer membrane"/>
    <property type="evidence" value="ECO:0007669"/>
    <property type="project" value="UniProtKB-SubCell"/>
</dbReference>
<dbReference type="PATRIC" id="fig|997883.3.peg.3386"/>
<evidence type="ECO:0000256" key="1">
    <source>
        <dbReference type="ARBA" id="ARBA00004442"/>
    </source>
</evidence>
<feature type="domain" description="SusD-like N-terminal" evidence="8">
    <location>
        <begin position="106"/>
        <end position="217"/>
    </location>
</feature>
<evidence type="ECO:0000313" key="9">
    <source>
        <dbReference type="EMBL" id="EIY92941.1"/>
    </source>
</evidence>
<dbReference type="Proteomes" id="UP000003879">
    <property type="component" value="Unassembled WGS sequence"/>
</dbReference>
<dbReference type="AlphaFoldDB" id="A0A0E2AN19"/>
<dbReference type="Pfam" id="PF07980">
    <property type="entry name" value="SusD_RagB"/>
    <property type="match status" value="1"/>
</dbReference>
<comment type="subcellular location">
    <subcellularLocation>
        <location evidence="1">Cell outer membrane</location>
    </subcellularLocation>
</comment>
<evidence type="ECO:0000259" key="8">
    <source>
        <dbReference type="Pfam" id="PF14322"/>
    </source>
</evidence>
<dbReference type="InterPro" id="IPR033985">
    <property type="entry name" value="SusD-like_N"/>
</dbReference>
<dbReference type="HOGENOM" id="CLU_015553_1_3_10"/>
<evidence type="ECO:0000313" key="10">
    <source>
        <dbReference type="Proteomes" id="UP000003879"/>
    </source>
</evidence>
<gene>
    <name evidence="9" type="ORF">HMPREF1056_03229</name>
</gene>
<dbReference type="InterPro" id="IPR012944">
    <property type="entry name" value="SusD_RagB_dom"/>
</dbReference>
<feature type="signal peptide" evidence="6">
    <location>
        <begin position="1"/>
        <end position="23"/>
    </location>
</feature>
<accession>A0A0E2AN19</accession>
<dbReference type="Gene3D" id="1.25.40.390">
    <property type="match status" value="1"/>
</dbReference>
<name>A0A0E2AN19_BACFG</name>
<dbReference type="InterPro" id="IPR011990">
    <property type="entry name" value="TPR-like_helical_dom_sf"/>
</dbReference>
<evidence type="ECO:0000259" key="7">
    <source>
        <dbReference type="Pfam" id="PF07980"/>
    </source>
</evidence>
<keyword evidence="3 6" id="KW-0732">Signal</keyword>
<protein>
    <recommendedName>
        <fullName evidence="11">RagB/SusD domain-containing protein</fullName>
    </recommendedName>
</protein>
<dbReference type="EMBL" id="AGXN01000019">
    <property type="protein sequence ID" value="EIY92941.1"/>
    <property type="molecule type" value="Genomic_DNA"/>
</dbReference>
<evidence type="ECO:0008006" key="11">
    <source>
        <dbReference type="Google" id="ProtNLM"/>
    </source>
</evidence>
<sequence>MRKIKFINHMVLCVAAIVTTSCGNLLDLAPIDNYGSGNFWKTEAQVSAYVDGLHDALRAKAGQHVITFGELRGGHYKDAVSADGLTISNGAIILQNLSRETPGVSKFGDIYGCITNINLFIAHVTDAAFMPENKKNYYLGQAYGLRAFYYFDLYRVYGGVPIRLGVEVVEGELDPLKLSLGRAKPSEVMAQIKKDLDTSLQYFGEQSGFDPYGHGNKVCWSKAATECLAGEVYLWNSKVTIGDNKADISDLSKAKHFLKNVEGNYGLQLQQDFKRIFSTDNEGNSEVILAVSYMEGEAENSLPRAYTYSLVSGTTNKDSYRADGSVWNDALDIQNNGQQQYEYKFALYEKFEDSDSRREATFMPSYRKKESEELYIYGTHVCKNLGSLNAQGNRVYDGDFILYRLSWVYLALAEIANMESDNVNVERYINLVRNRAYKSEIGSHIYKASDFLTNELAILHEKDKEFVQEGQRWWDLCRMKNAKDGIPLVFCKEGDIEGKRAVLNQETEAYKVLWPLDNEILNNDSALEQTPGYEKQEE</sequence>
<evidence type="ECO:0000256" key="6">
    <source>
        <dbReference type="SAM" id="SignalP"/>
    </source>
</evidence>
<proteinExistence type="inferred from homology"/>
<comment type="similarity">
    <text evidence="2">Belongs to the SusD family.</text>
</comment>
<comment type="caution">
    <text evidence="9">The sequence shown here is derived from an EMBL/GenBank/DDBJ whole genome shotgun (WGS) entry which is preliminary data.</text>
</comment>
<evidence type="ECO:0000256" key="3">
    <source>
        <dbReference type="ARBA" id="ARBA00022729"/>
    </source>
</evidence>
<feature type="chain" id="PRO_5002392229" description="RagB/SusD domain-containing protein" evidence="6">
    <location>
        <begin position="24"/>
        <end position="538"/>
    </location>
</feature>
<dbReference type="SUPFAM" id="SSF48452">
    <property type="entry name" value="TPR-like"/>
    <property type="match status" value="1"/>
</dbReference>